<proteinExistence type="predicted"/>
<dbReference type="EMBL" id="CP072384">
    <property type="protein sequence ID" value="QUC08391.1"/>
    <property type="molecule type" value="Genomic_DNA"/>
</dbReference>
<evidence type="ECO:0000313" key="2">
    <source>
        <dbReference type="EMBL" id="QUC08391.1"/>
    </source>
</evidence>
<feature type="domain" description="NAD(P)-binding" evidence="1">
    <location>
        <begin position="22"/>
        <end position="213"/>
    </location>
</feature>
<gene>
    <name evidence="2" type="ORF">J5A65_01170</name>
</gene>
<dbReference type="PANTHER" id="PTHR15020">
    <property type="entry name" value="FLAVIN REDUCTASE-RELATED"/>
    <property type="match status" value="1"/>
</dbReference>
<dbReference type="Proteomes" id="UP000678513">
    <property type="component" value="Chromosome"/>
</dbReference>
<evidence type="ECO:0000259" key="1">
    <source>
        <dbReference type="Pfam" id="PF13460"/>
    </source>
</evidence>
<evidence type="ECO:0000313" key="3">
    <source>
        <dbReference type="Proteomes" id="UP000678513"/>
    </source>
</evidence>
<keyword evidence="3" id="KW-1185">Reference proteome</keyword>
<organism evidence="2 3">
    <name type="scientific">Arachnia rubra</name>
    <dbReference type="NCBI Taxonomy" id="1547448"/>
    <lineage>
        <taxon>Bacteria</taxon>
        <taxon>Bacillati</taxon>
        <taxon>Actinomycetota</taxon>
        <taxon>Actinomycetes</taxon>
        <taxon>Propionibacteriales</taxon>
        <taxon>Propionibacteriaceae</taxon>
        <taxon>Arachnia</taxon>
    </lineage>
</organism>
<dbReference type="PANTHER" id="PTHR15020:SF50">
    <property type="entry name" value="UPF0659 PROTEIN YMR090W"/>
    <property type="match status" value="1"/>
</dbReference>
<dbReference type="Pfam" id="PF13460">
    <property type="entry name" value="NAD_binding_10"/>
    <property type="match status" value="1"/>
</dbReference>
<dbReference type="RefSeq" id="WP_212324236.1">
    <property type="nucleotide sequence ID" value="NZ_AP024463.1"/>
</dbReference>
<dbReference type="SUPFAM" id="SSF51735">
    <property type="entry name" value="NAD(P)-binding Rossmann-fold domains"/>
    <property type="match status" value="1"/>
</dbReference>
<dbReference type="InterPro" id="IPR036291">
    <property type="entry name" value="NAD(P)-bd_dom_sf"/>
</dbReference>
<dbReference type="Gene3D" id="3.40.50.720">
    <property type="entry name" value="NAD(P)-binding Rossmann-like Domain"/>
    <property type="match status" value="1"/>
</dbReference>
<accession>A0ABX7Y5V4</accession>
<name>A0ABX7Y5V4_9ACTN</name>
<protein>
    <submittedName>
        <fullName evidence="2">NAD(P)H-binding protein</fullName>
    </submittedName>
</protein>
<reference evidence="2 3" key="1">
    <citation type="submission" date="2021-03" db="EMBL/GenBank/DDBJ databases">
        <title>Human Oral Microbial Genomes.</title>
        <authorList>
            <person name="Johnston C.D."/>
            <person name="Chen T."/>
            <person name="Dewhirst F.E."/>
        </authorList>
    </citation>
    <scope>NUCLEOTIDE SEQUENCE [LARGE SCALE GENOMIC DNA]</scope>
    <source>
        <strain evidence="2 3">DSMZ 100122</strain>
    </source>
</reference>
<sequence length="251" mass="27942">MSAFWLRDEQMNDCKRVVAVFGANGLTGRLLIEQLLDRGWCVRAITRHPDAIQVSTPRLEVARADATNPAHVAEVVQGCYAITSVLGVRYSKHPINSYSASAHAIVGAMQAQAIRRLIVTSSMVVTGWRDPEMNWFARTLITQFLERIGSTLYDDMRRMEHIVSQSDLDWTIMRPLGLASMDAPTKYAVARDHIAGRQTARRDLAAAIADQLDLTTDLRAAVAIATTNKTQNLPLTIWREGIKPNLFGRSQ</sequence>
<dbReference type="InterPro" id="IPR016040">
    <property type="entry name" value="NAD(P)-bd_dom"/>
</dbReference>